<evidence type="ECO:0000256" key="6">
    <source>
        <dbReference type="ARBA" id="ARBA00022840"/>
    </source>
</evidence>
<evidence type="ECO:0000256" key="11">
    <source>
        <dbReference type="SAM" id="MobiDB-lite"/>
    </source>
</evidence>
<dbReference type="AlphaFoldDB" id="A0AAV8UU99"/>
<dbReference type="SMART" id="SM00490">
    <property type="entry name" value="HELICc"/>
    <property type="match status" value="1"/>
</dbReference>
<proteinExistence type="inferred from homology"/>
<reference evidence="14 15" key="1">
    <citation type="journal article" date="2023" name="Nat. Commun.">
        <title>Origin of minicircular mitochondrial genomes in red algae.</title>
        <authorList>
            <person name="Lee Y."/>
            <person name="Cho C.H."/>
            <person name="Lee Y.M."/>
            <person name="Park S.I."/>
            <person name="Yang J.H."/>
            <person name="West J.A."/>
            <person name="Bhattacharya D."/>
            <person name="Yoon H.S."/>
        </authorList>
    </citation>
    <scope>NUCLEOTIDE SEQUENCE [LARGE SCALE GENOMIC DNA]</scope>
    <source>
        <strain evidence="14 15">CCMP1338</strain>
        <tissue evidence="14">Whole cell</tissue>
    </source>
</reference>
<evidence type="ECO:0000256" key="9">
    <source>
        <dbReference type="ARBA" id="ARBA00034617"/>
    </source>
</evidence>
<evidence type="ECO:0000256" key="4">
    <source>
        <dbReference type="ARBA" id="ARBA00022801"/>
    </source>
</evidence>
<name>A0AAV8UU99_9RHOD</name>
<evidence type="ECO:0000256" key="2">
    <source>
        <dbReference type="ARBA" id="ARBA00022723"/>
    </source>
</evidence>
<dbReference type="GO" id="GO:0046872">
    <property type="term" value="F:metal ion binding"/>
    <property type="evidence" value="ECO:0007669"/>
    <property type="project" value="UniProtKB-KW"/>
</dbReference>
<keyword evidence="10" id="KW-0539">Nucleus</keyword>
<evidence type="ECO:0000313" key="14">
    <source>
        <dbReference type="EMBL" id="KAJ8906094.1"/>
    </source>
</evidence>
<feature type="region of interest" description="Disordered" evidence="11">
    <location>
        <begin position="624"/>
        <end position="652"/>
    </location>
</feature>
<comment type="similarity">
    <text evidence="1 10">Belongs to the helicase family. RecQ subfamily.</text>
</comment>
<dbReference type="Gene3D" id="1.10.10.10">
    <property type="entry name" value="Winged helix-like DNA-binding domain superfamily/Winged helix DNA-binding domain"/>
    <property type="match status" value="1"/>
</dbReference>
<dbReference type="InterPro" id="IPR032284">
    <property type="entry name" value="RecQ_Zn-bd"/>
</dbReference>
<evidence type="ECO:0000256" key="10">
    <source>
        <dbReference type="RuleBase" id="RU364117"/>
    </source>
</evidence>
<dbReference type="EMBL" id="JAMWBK010000004">
    <property type="protein sequence ID" value="KAJ8906094.1"/>
    <property type="molecule type" value="Genomic_DNA"/>
</dbReference>
<protein>
    <recommendedName>
        <fullName evidence="10">ATP-dependent DNA helicase</fullName>
        <ecNumber evidence="10">5.6.2.4</ecNumber>
    </recommendedName>
</protein>
<dbReference type="GO" id="GO:0000724">
    <property type="term" value="P:double-strand break repair via homologous recombination"/>
    <property type="evidence" value="ECO:0007669"/>
    <property type="project" value="TreeGrafter"/>
</dbReference>
<keyword evidence="2" id="KW-0479">Metal-binding</keyword>
<dbReference type="CDD" id="cd18794">
    <property type="entry name" value="SF2_C_RecQ"/>
    <property type="match status" value="1"/>
</dbReference>
<dbReference type="Pfam" id="PF16124">
    <property type="entry name" value="RecQ_Zn_bind"/>
    <property type="match status" value="1"/>
</dbReference>
<dbReference type="InterPro" id="IPR014001">
    <property type="entry name" value="Helicase_ATP-bd"/>
</dbReference>
<feature type="domain" description="Helicase ATP-binding" evidence="12">
    <location>
        <begin position="122"/>
        <end position="300"/>
    </location>
</feature>
<dbReference type="GO" id="GO:0005634">
    <property type="term" value="C:nucleus"/>
    <property type="evidence" value="ECO:0007669"/>
    <property type="project" value="UniProtKB-SubCell"/>
</dbReference>
<sequence>MSEEDEVWAISSSESVSEVVVDEEDDDDDRDGVERRFREAKSEVETARREVERVRADLRRAEAKLARARTVRERHVRRANVERNKIAVSGLNNWRSWDGSVDEVARTVFGVTSFRFMQREAINAAMEGQDVLALMPTGSGKSLIYQITALSLGGVSLVISPLLALIHDQVEDLKRKGVTARMLCSDTPRPESTATLKLIETCDLAAGKGAIVYLTPEKVVKSKMLMNKLEKAYQAGKLMRFILDEAHCCSQWGHDFRTDYSQLGILKNQFPKVPMILVTATASRKVQDDIAQILHISTPIVLQAPMDRPNLYYEVRHKADKDEIVKEIASIANSQMYKSSSGIIYVFSRRDAEDLAFDLRSVYDIRCKAYHAYLGPDERKRVHEGWARGDVRIVVATIAFGLGINKPDVRFVIHHCVSKSIESYYQESGRAGRDGKQALCVLFWSPTDLFRLSTMVAGSANRAAAIKLLYAMCRYATARTCRREFLLETLEDERSRSGETNNETCCDNCKKPSQADDVTELAYSLWRIVSNVEAHSGGTITDLLTAKQLVDVWSGTAPPAIKARNGEPRAPTSMTKMDRLALVVQLVIDGFLSEVFHYTPYSIISYIQTEPLENARNGMILMTRPQGNGVQEQGRRRTKQKLKRSRIESDPV</sequence>
<dbReference type="GO" id="GO:0043138">
    <property type="term" value="F:3'-5' DNA helicase activity"/>
    <property type="evidence" value="ECO:0007669"/>
    <property type="project" value="UniProtKB-EC"/>
</dbReference>
<gene>
    <name evidence="14" type="ORF">NDN08_002593</name>
</gene>
<dbReference type="GO" id="GO:0005694">
    <property type="term" value="C:chromosome"/>
    <property type="evidence" value="ECO:0007669"/>
    <property type="project" value="TreeGrafter"/>
</dbReference>
<evidence type="ECO:0000256" key="3">
    <source>
        <dbReference type="ARBA" id="ARBA00022741"/>
    </source>
</evidence>
<evidence type="ECO:0000313" key="15">
    <source>
        <dbReference type="Proteomes" id="UP001157974"/>
    </source>
</evidence>
<organism evidence="14 15">
    <name type="scientific">Rhodosorus marinus</name>
    <dbReference type="NCBI Taxonomy" id="101924"/>
    <lineage>
        <taxon>Eukaryota</taxon>
        <taxon>Rhodophyta</taxon>
        <taxon>Stylonematophyceae</taxon>
        <taxon>Stylonematales</taxon>
        <taxon>Stylonemataceae</taxon>
        <taxon>Rhodosorus</taxon>
    </lineage>
</organism>
<dbReference type="GO" id="GO:0005737">
    <property type="term" value="C:cytoplasm"/>
    <property type="evidence" value="ECO:0007669"/>
    <property type="project" value="TreeGrafter"/>
</dbReference>
<evidence type="ECO:0000259" key="13">
    <source>
        <dbReference type="PROSITE" id="PS51194"/>
    </source>
</evidence>
<dbReference type="InterPro" id="IPR001650">
    <property type="entry name" value="Helicase_C-like"/>
</dbReference>
<evidence type="ECO:0000256" key="5">
    <source>
        <dbReference type="ARBA" id="ARBA00022806"/>
    </source>
</evidence>
<comment type="caution">
    <text evidence="14">The sequence shown here is derived from an EMBL/GenBank/DDBJ whole genome shotgun (WGS) entry which is preliminary data.</text>
</comment>
<feature type="compositionally biased region" description="Acidic residues" evidence="11">
    <location>
        <begin position="20"/>
        <end position="31"/>
    </location>
</feature>
<keyword evidence="7" id="KW-0238">DNA-binding</keyword>
<evidence type="ECO:0000259" key="12">
    <source>
        <dbReference type="PROSITE" id="PS51192"/>
    </source>
</evidence>
<dbReference type="Pfam" id="PF00270">
    <property type="entry name" value="DEAD"/>
    <property type="match status" value="1"/>
</dbReference>
<dbReference type="GO" id="GO:0005524">
    <property type="term" value="F:ATP binding"/>
    <property type="evidence" value="ECO:0007669"/>
    <property type="project" value="UniProtKB-KW"/>
</dbReference>
<keyword evidence="15" id="KW-1185">Reference proteome</keyword>
<dbReference type="SUPFAM" id="SSF52540">
    <property type="entry name" value="P-loop containing nucleoside triphosphate hydrolases"/>
    <property type="match status" value="1"/>
</dbReference>
<evidence type="ECO:0000256" key="1">
    <source>
        <dbReference type="ARBA" id="ARBA00005446"/>
    </source>
</evidence>
<dbReference type="GO" id="GO:0016787">
    <property type="term" value="F:hydrolase activity"/>
    <property type="evidence" value="ECO:0007669"/>
    <property type="project" value="UniProtKB-KW"/>
</dbReference>
<comment type="subcellular location">
    <subcellularLocation>
        <location evidence="10">Nucleus</location>
    </subcellularLocation>
</comment>
<dbReference type="PROSITE" id="PS51192">
    <property type="entry name" value="HELICASE_ATP_BIND_1"/>
    <property type="match status" value="1"/>
</dbReference>
<dbReference type="InterPro" id="IPR004589">
    <property type="entry name" value="DNA_helicase_ATP-dep_RecQ"/>
</dbReference>
<keyword evidence="4 10" id="KW-0378">Hydrolase</keyword>
<dbReference type="InterPro" id="IPR036388">
    <property type="entry name" value="WH-like_DNA-bd_sf"/>
</dbReference>
<feature type="domain" description="Helicase C-terminal" evidence="13">
    <location>
        <begin position="323"/>
        <end position="476"/>
    </location>
</feature>
<feature type="region of interest" description="Disordered" evidence="11">
    <location>
        <begin position="1"/>
        <end position="38"/>
    </location>
</feature>
<dbReference type="PROSITE" id="PS51194">
    <property type="entry name" value="HELICASE_CTER"/>
    <property type="match status" value="1"/>
</dbReference>
<evidence type="ECO:0000256" key="7">
    <source>
        <dbReference type="ARBA" id="ARBA00023125"/>
    </source>
</evidence>
<dbReference type="PANTHER" id="PTHR13710">
    <property type="entry name" value="DNA HELICASE RECQ FAMILY MEMBER"/>
    <property type="match status" value="1"/>
</dbReference>
<dbReference type="FunFam" id="3.40.50.300:FF:001389">
    <property type="entry name" value="ATP-dependent DNA helicase RecQ"/>
    <property type="match status" value="1"/>
</dbReference>
<dbReference type="PANTHER" id="PTHR13710:SF105">
    <property type="entry name" value="ATP-DEPENDENT DNA HELICASE Q1"/>
    <property type="match status" value="1"/>
</dbReference>
<comment type="catalytic activity">
    <reaction evidence="10">
        <text>ATP + H2O = ADP + phosphate + H(+)</text>
        <dbReference type="Rhea" id="RHEA:13065"/>
        <dbReference type="ChEBI" id="CHEBI:15377"/>
        <dbReference type="ChEBI" id="CHEBI:15378"/>
        <dbReference type="ChEBI" id="CHEBI:30616"/>
        <dbReference type="ChEBI" id="CHEBI:43474"/>
        <dbReference type="ChEBI" id="CHEBI:456216"/>
    </reaction>
</comment>
<dbReference type="InterPro" id="IPR011545">
    <property type="entry name" value="DEAD/DEAH_box_helicase_dom"/>
</dbReference>
<keyword evidence="3 10" id="KW-0547">Nucleotide-binding</keyword>
<dbReference type="NCBIfam" id="TIGR00614">
    <property type="entry name" value="recQ_fam"/>
    <property type="match status" value="1"/>
</dbReference>
<comment type="catalytic activity">
    <reaction evidence="9 10">
        <text>Couples ATP hydrolysis with the unwinding of duplex DNA by translocating in the 3'-5' direction.</text>
        <dbReference type="EC" id="5.6.2.4"/>
    </reaction>
</comment>
<dbReference type="Proteomes" id="UP001157974">
    <property type="component" value="Unassembled WGS sequence"/>
</dbReference>
<dbReference type="Pfam" id="PF00271">
    <property type="entry name" value="Helicase_C"/>
    <property type="match status" value="1"/>
</dbReference>
<keyword evidence="5 10" id="KW-0347">Helicase</keyword>
<dbReference type="Gene3D" id="3.40.50.300">
    <property type="entry name" value="P-loop containing nucleotide triphosphate hydrolases"/>
    <property type="match status" value="2"/>
</dbReference>
<keyword evidence="6 10" id="KW-0067">ATP-binding</keyword>
<dbReference type="GO" id="GO:0009378">
    <property type="term" value="F:four-way junction helicase activity"/>
    <property type="evidence" value="ECO:0007669"/>
    <property type="project" value="TreeGrafter"/>
</dbReference>
<dbReference type="InterPro" id="IPR027417">
    <property type="entry name" value="P-loop_NTPase"/>
</dbReference>
<dbReference type="EC" id="5.6.2.4" evidence="10"/>
<accession>A0AAV8UU99</accession>
<dbReference type="GO" id="GO:0003677">
    <property type="term" value="F:DNA binding"/>
    <property type="evidence" value="ECO:0007669"/>
    <property type="project" value="UniProtKB-KW"/>
</dbReference>
<evidence type="ECO:0000256" key="8">
    <source>
        <dbReference type="ARBA" id="ARBA00023235"/>
    </source>
</evidence>
<keyword evidence="8" id="KW-0413">Isomerase</keyword>
<dbReference type="SMART" id="SM00487">
    <property type="entry name" value="DEXDc"/>
    <property type="match status" value="1"/>
</dbReference>